<dbReference type="GeneID" id="14551273"/>
<evidence type="ECO:0000313" key="9">
    <source>
        <dbReference type="EMBL" id="ALU31681.1"/>
    </source>
</evidence>
<dbReference type="EMBL" id="CP013695">
    <property type="protein sequence ID" value="ALU31681.1"/>
    <property type="molecule type" value="Genomic_DNA"/>
</dbReference>
<evidence type="ECO:0000256" key="3">
    <source>
        <dbReference type="ARBA" id="ARBA00022605"/>
    </source>
</evidence>
<dbReference type="RefSeq" id="WP_011277633.1">
    <property type="nucleotide sequence ID" value="NZ_BHWZ01000001.1"/>
</dbReference>
<dbReference type="GO" id="GO:0005737">
    <property type="term" value="C:cytoplasm"/>
    <property type="evidence" value="ECO:0007669"/>
    <property type="project" value="UniProtKB-SubCell"/>
</dbReference>
<evidence type="ECO:0000256" key="2">
    <source>
        <dbReference type="ARBA" id="ARBA00022576"/>
    </source>
</evidence>
<dbReference type="NCBIfam" id="TIGR00707">
    <property type="entry name" value="argD"/>
    <property type="match status" value="1"/>
</dbReference>
<comment type="catalytic activity">
    <reaction evidence="7">
        <text>[amino-group carrier protein]-C-terminal-gamma-(L-lysyl)-L-glutamate + 2-oxoglutarate = [amino-group carrier protein]-C-terminal-N-(1-carboxy-5-oxopentan-1-yl)-L-glutamine + L-glutamate</text>
        <dbReference type="Rhea" id="RHEA:41952"/>
        <dbReference type="Rhea" id="RHEA-COMP:9714"/>
        <dbReference type="Rhea" id="RHEA-COMP:9715"/>
        <dbReference type="ChEBI" id="CHEBI:16810"/>
        <dbReference type="ChEBI" id="CHEBI:29985"/>
        <dbReference type="ChEBI" id="CHEBI:78501"/>
        <dbReference type="ChEBI" id="CHEBI:78526"/>
        <dbReference type="EC" id="2.6.1.118"/>
    </reaction>
</comment>
<dbReference type="OMA" id="MVPGFKY"/>
<dbReference type="InterPro" id="IPR037537">
    <property type="entry name" value="LysJ"/>
</dbReference>
<dbReference type="CDD" id="cd00610">
    <property type="entry name" value="OAT_like"/>
    <property type="match status" value="1"/>
</dbReference>
<dbReference type="PaxDb" id="1435377-SUSAZ_03385"/>
<comment type="subunit">
    <text evidence="7">Homodimer.</text>
</comment>
<dbReference type="InterPro" id="IPR053458">
    <property type="entry name" value="Class-III_PLP-Dep_Atrans_LysJ"/>
</dbReference>
<feature type="modified residue" description="N6-(pyridoxal phosphate)lysine" evidence="7">
    <location>
        <position position="236"/>
    </location>
</feature>
<organism evidence="9 10">
    <name type="scientific">Sulfolobus acidocaldarius</name>
    <dbReference type="NCBI Taxonomy" id="2285"/>
    <lineage>
        <taxon>Archaea</taxon>
        <taxon>Thermoproteota</taxon>
        <taxon>Thermoprotei</taxon>
        <taxon>Sulfolobales</taxon>
        <taxon>Sulfolobaceae</taxon>
        <taxon>Sulfolobus</taxon>
    </lineage>
</organism>
<dbReference type="Proteomes" id="UP000065473">
    <property type="component" value="Chromosome"/>
</dbReference>
<evidence type="ECO:0000256" key="4">
    <source>
        <dbReference type="ARBA" id="ARBA00022679"/>
    </source>
</evidence>
<comment type="subcellular location">
    <subcellularLocation>
        <location evidence="7">Cytoplasm</location>
    </subcellularLocation>
</comment>
<dbReference type="UniPathway" id="UPA00068"/>
<dbReference type="InterPro" id="IPR004636">
    <property type="entry name" value="AcOrn/SuccOrn_fam"/>
</dbReference>
<name>A0A0U2Y804_9CREN</name>
<dbReference type="EC" id="2.6.1.118" evidence="7"/>
<keyword evidence="2 7" id="KW-0032">Aminotransferase</keyword>
<evidence type="ECO:0000313" key="10">
    <source>
        <dbReference type="Proteomes" id="UP000060043"/>
    </source>
</evidence>
<dbReference type="Pfam" id="PF00202">
    <property type="entry name" value="Aminotran_3"/>
    <property type="match status" value="1"/>
</dbReference>
<comment type="catalytic activity">
    <reaction evidence="7">
        <text>[amino-group carrier protein]-C-terminal-gamma-(L-ornithyl)-L-glutamate + 2-oxoglutarate = [amino-group carrier protein]-C-terminal-gamma-(L-glutamyl-5-semialdehyde)-L-glutamate + L-glutamate</text>
        <dbReference type="Rhea" id="RHEA:52672"/>
        <dbReference type="Rhea" id="RHEA-COMP:13327"/>
        <dbReference type="Rhea" id="RHEA-COMP:13328"/>
        <dbReference type="ChEBI" id="CHEBI:16810"/>
        <dbReference type="ChEBI" id="CHEBI:29985"/>
        <dbReference type="ChEBI" id="CHEBI:136761"/>
        <dbReference type="ChEBI" id="CHEBI:136763"/>
        <dbReference type="EC" id="2.6.1.124"/>
    </reaction>
</comment>
<dbReference type="Proteomes" id="UP000060043">
    <property type="component" value="Chromosome"/>
</dbReference>
<dbReference type="SUPFAM" id="SSF53383">
    <property type="entry name" value="PLP-dependent transferases"/>
    <property type="match status" value="1"/>
</dbReference>
<keyword evidence="3 7" id="KW-0028">Amino-acid biosynthesis</keyword>
<keyword evidence="7" id="KW-0055">Arginine biosynthesis</keyword>
<dbReference type="GO" id="GO:0042450">
    <property type="term" value="P:L-arginine biosynthetic process via ornithine"/>
    <property type="evidence" value="ECO:0007669"/>
    <property type="project" value="UniProtKB-UniRule"/>
</dbReference>
<dbReference type="PANTHER" id="PTHR11986:SF79">
    <property type="entry name" value="ACETYLORNITHINE AMINOTRANSFERASE, MITOCHONDRIAL"/>
    <property type="match status" value="1"/>
</dbReference>
<dbReference type="InterPro" id="IPR015422">
    <property type="entry name" value="PyrdxlP-dep_Trfase_small"/>
</dbReference>
<comment type="cofactor">
    <cofactor evidence="7">
        <name>pyridoxal 5'-phosphate</name>
        <dbReference type="ChEBI" id="CHEBI:597326"/>
    </cofactor>
    <text evidence="7">Binds 1 pyridoxal phosphate per subunit.</text>
</comment>
<dbReference type="PANTHER" id="PTHR11986">
    <property type="entry name" value="AMINOTRANSFERASE CLASS III"/>
    <property type="match status" value="1"/>
</dbReference>
<dbReference type="FunFam" id="3.40.640.10:FF:000004">
    <property type="entry name" value="Acetylornithine aminotransferase"/>
    <property type="match status" value="1"/>
</dbReference>
<dbReference type="GO" id="GO:0008483">
    <property type="term" value="F:transaminase activity"/>
    <property type="evidence" value="ECO:0007669"/>
    <property type="project" value="UniProtKB-UniRule"/>
</dbReference>
<comment type="similarity">
    <text evidence="7">Belongs to the class-III pyridoxal-phosphate-dependent aminotransferase family. LysJ subfamily.</text>
</comment>
<accession>A0A0U2Y804</accession>
<dbReference type="STRING" id="1435377.SUSAZ_03385"/>
<dbReference type="InterPro" id="IPR005814">
    <property type="entry name" value="Aminotrans_3"/>
</dbReference>
<keyword evidence="1 7" id="KW-0963">Cytoplasm</keyword>
<gene>
    <name evidence="7" type="primary">lysJ</name>
    <name evidence="8" type="ORF">ATY89_02635</name>
    <name evidence="9" type="ORF">ATZ20_05660</name>
</gene>
<feature type="binding site" evidence="7">
    <location>
        <position position="123"/>
    </location>
    <ligand>
        <name>pyridoxal 5'-phosphate</name>
        <dbReference type="ChEBI" id="CHEBI:597326"/>
    </ligand>
</feature>
<dbReference type="InterPro" id="IPR015424">
    <property type="entry name" value="PyrdxlP-dep_Trfase"/>
</dbReference>
<evidence type="ECO:0000256" key="6">
    <source>
        <dbReference type="ARBA" id="ARBA00023154"/>
    </source>
</evidence>
<dbReference type="GO" id="GO:0019878">
    <property type="term" value="P:lysine biosynthetic process via aminoadipic acid"/>
    <property type="evidence" value="ECO:0007669"/>
    <property type="project" value="UniProtKB-UniRule"/>
</dbReference>
<feature type="binding site" evidence="7">
    <location>
        <begin position="207"/>
        <end position="210"/>
    </location>
    <ligand>
        <name>pyridoxal 5'-phosphate</name>
        <dbReference type="ChEBI" id="CHEBI:597326"/>
    </ligand>
</feature>
<dbReference type="NCBIfam" id="NF045491">
    <property type="entry name" value="LysJ_Sulfobales"/>
    <property type="match status" value="1"/>
</dbReference>
<dbReference type="GO" id="GO:0042802">
    <property type="term" value="F:identical protein binding"/>
    <property type="evidence" value="ECO:0007669"/>
    <property type="project" value="TreeGrafter"/>
</dbReference>
<dbReference type="InterPro" id="IPR015421">
    <property type="entry name" value="PyrdxlP-dep_Trfase_major"/>
</dbReference>
<dbReference type="EC" id="2.6.1.124" evidence="7"/>
<proteinExistence type="inferred from homology"/>
<sequence>MKLIQLYGDRGLTIVKGEAQYVWDIEGRRYLDFHTGIGVAFLGHRNPIILEYLKNQLENISILSTSFSTPIKDEMLQALDKVKPDKMDNAMLLNSGTEAVEAALKTARKITGRKKIIAFKNAFHGRTAGSLSVTWNKKYREPFEPLVGPVEFLTFNNIEDLSKIDNETAAVIVEPIQGESGVIPANIEFMKALKEKTENTGSLLIFDEIQTGFGRTGKLWAYKHYNIVPDILTAGKAIGGGFPVSVVFLPDHIANKLEEGDHGSTYGGNPMAMAAVTAACKVIEKENVVEQANQKGQQFSNILVKNLADLKVVREVRGKGLMIGIDIRFQPGQVLKYLQEKGILAVKAGSTVIRFLPSYLITYENMEEASNVLREGLLKIENKAVSS</sequence>
<dbReference type="HAMAP" id="MF_02084">
    <property type="entry name" value="LysJ_aminotrans_3"/>
    <property type="match status" value="1"/>
</dbReference>
<dbReference type="Gene3D" id="3.40.640.10">
    <property type="entry name" value="Type I PLP-dependent aspartate aminotransferase-like (Major domain)"/>
    <property type="match status" value="1"/>
</dbReference>
<dbReference type="InterPro" id="IPR049704">
    <property type="entry name" value="Aminotrans_3_PPA_site"/>
</dbReference>
<keyword evidence="5 7" id="KW-0663">Pyridoxal phosphate</keyword>
<comment type="pathway">
    <text evidence="7">Amino-acid biosynthesis; L-lysine biosynthesis via AAA pathway; L-lysine from L-alpha-aminoadipate (Thermus route): step 4/5.</text>
</comment>
<comment type="pathway">
    <text evidence="7">Amino-acid biosynthesis; L-arginine biosynthesis.</text>
</comment>
<protein>
    <recommendedName>
        <fullName evidence="7">[LysW]-aminoadipate semialdehyde/glutamate semialdehyde transaminase</fullName>
        <ecNumber evidence="7">2.6.1.118</ecNumber>
        <ecNumber evidence="7">2.6.1.124</ecNumber>
    </recommendedName>
</protein>
<dbReference type="OrthoDB" id="6534at2157"/>
<feature type="binding site" evidence="7">
    <location>
        <position position="265"/>
    </location>
    <ligand>
        <name>pyridoxal 5'-phosphate</name>
        <dbReference type="ChEBI" id="CHEBI:597326"/>
    </ligand>
</feature>
<dbReference type="Gene3D" id="3.90.1150.10">
    <property type="entry name" value="Aspartate Aminotransferase, domain 1"/>
    <property type="match status" value="1"/>
</dbReference>
<dbReference type="EMBL" id="CP013694">
    <property type="protein sequence ID" value="ALU28955.1"/>
    <property type="molecule type" value="Genomic_DNA"/>
</dbReference>
<evidence type="ECO:0000256" key="7">
    <source>
        <dbReference type="HAMAP-Rule" id="MF_02084"/>
    </source>
</evidence>
<feature type="binding site" evidence="7">
    <location>
        <position position="126"/>
    </location>
    <ligand>
        <name>substrate</name>
    </ligand>
</feature>
<dbReference type="SMR" id="A0A0U2Y804"/>
<evidence type="ECO:0000256" key="5">
    <source>
        <dbReference type="ARBA" id="ARBA00022898"/>
    </source>
</evidence>
<keyword evidence="6 7" id="KW-0457">Lysine biosynthesis</keyword>
<evidence type="ECO:0000313" key="8">
    <source>
        <dbReference type="EMBL" id="ALU28955.1"/>
    </source>
</evidence>
<evidence type="ECO:0000313" key="11">
    <source>
        <dbReference type="Proteomes" id="UP000065473"/>
    </source>
</evidence>
<dbReference type="GeneID" id="78441102"/>
<dbReference type="UniPathway" id="UPA00033">
    <property type="reaction ID" value="UER00038"/>
</dbReference>
<feature type="binding site" evidence="7">
    <location>
        <begin position="96"/>
        <end position="97"/>
    </location>
    <ligand>
        <name>pyridoxal 5'-phosphate</name>
        <dbReference type="ChEBI" id="CHEBI:597326"/>
    </ligand>
</feature>
<feature type="binding site" evidence="7">
    <location>
        <position position="264"/>
    </location>
    <ligand>
        <name>substrate</name>
    </ligand>
</feature>
<dbReference type="PROSITE" id="PS00600">
    <property type="entry name" value="AA_TRANSFER_CLASS_3"/>
    <property type="match status" value="1"/>
</dbReference>
<dbReference type="GO" id="GO:0030170">
    <property type="term" value="F:pyridoxal phosphate binding"/>
    <property type="evidence" value="ECO:0007669"/>
    <property type="project" value="InterPro"/>
</dbReference>
<comment type="function">
    <text evidence="7">Involved in both the arginine and lysine biosynthetic pathways.</text>
</comment>
<reference evidence="10 11" key="1">
    <citation type="submission" date="2015-12" db="EMBL/GenBank/DDBJ databases">
        <title>A stable core within a dynamic pangenome in Sulfolobus acidocaldarius.</title>
        <authorList>
            <person name="Anderson R."/>
            <person name="Kouris A."/>
            <person name="Seward C."/>
            <person name="Campbell K."/>
            <person name="Whitaker R."/>
        </authorList>
    </citation>
    <scope>NUCLEOTIDE SEQUENCE [LARGE SCALE GENOMIC DNA]</scope>
    <source>
        <strain evidence="8 11">GG12-C01-09</strain>
        <strain evidence="9 10">NG05B_CO5_07</strain>
    </source>
</reference>
<dbReference type="PIRSF" id="PIRSF000521">
    <property type="entry name" value="Transaminase_4ab_Lys_Orn"/>
    <property type="match status" value="1"/>
</dbReference>
<evidence type="ECO:0000256" key="1">
    <source>
        <dbReference type="ARBA" id="ARBA00022490"/>
    </source>
</evidence>
<dbReference type="AlphaFoldDB" id="A0A0U2Y804"/>
<dbReference type="InterPro" id="IPR050103">
    <property type="entry name" value="Class-III_PLP-dep_AT"/>
</dbReference>
<keyword evidence="4 7" id="KW-0808">Transferase</keyword>